<name>A0A2I0X6J2_9ASPA</name>
<reference evidence="1 2" key="1">
    <citation type="journal article" date="2016" name="Sci. Rep.">
        <title>The Dendrobium catenatum Lindl. genome sequence provides insights into polysaccharide synthase, floral development and adaptive evolution.</title>
        <authorList>
            <person name="Zhang G.Q."/>
            <person name="Xu Q."/>
            <person name="Bian C."/>
            <person name="Tsai W.C."/>
            <person name="Yeh C.M."/>
            <person name="Liu K.W."/>
            <person name="Yoshida K."/>
            <person name="Zhang L.S."/>
            <person name="Chang S.B."/>
            <person name="Chen F."/>
            <person name="Shi Y."/>
            <person name="Su Y.Y."/>
            <person name="Zhang Y.Q."/>
            <person name="Chen L.J."/>
            <person name="Yin Y."/>
            <person name="Lin M."/>
            <person name="Huang H."/>
            <person name="Deng H."/>
            <person name="Wang Z.W."/>
            <person name="Zhu S.L."/>
            <person name="Zhao X."/>
            <person name="Deng C."/>
            <person name="Niu S.C."/>
            <person name="Huang J."/>
            <person name="Wang M."/>
            <person name="Liu G.H."/>
            <person name="Yang H.J."/>
            <person name="Xiao X.J."/>
            <person name="Hsiao Y.Y."/>
            <person name="Wu W.L."/>
            <person name="Chen Y.Y."/>
            <person name="Mitsuda N."/>
            <person name="Ohme-Takagi M."/>
            <person name="Luo Y.B."/>
            <person name="Van de Peer Y."/>
            <person name="Liu Z.J."/>
        </authorList>
    </citation>
    <scope>NUCLEOTIDE SEQUENCE [LARGE SCALE GENOMIC DNA]</scope>
    <source>
        <tissue evidence="1">The whole plant</tissue>
    </source>
</reference>
<sequence>MDAISIVMESNSPSAVLAHASHASSSTRPSVVPAGTSIVHVWQLLSWMLPPECTAEKVAAENDDMYNRVIDK</sequence>
<protein>
    <submittedName>
        <fullName evidence="1">Uncharacterized protein</fullName>
    </submittedName>
</protein>
<keyword evidence="2" id="KW-1185">Reference proteome</keyword>
<gene>
    <name evidence="1" type="ORF">MA16_Dca008235</name>
</gene>
<dbReference type="Proteomes" id="UP000233837">
    <property type="component" value="Unassembled WGS sequence"/>
</dbReference>
<dbReference type="AlphaFoldDB" id="A0A2I0X6J2"/>
<accession>A0A2I0X6J2</accession>
<reference evidence="1 2" key="2">
    <citation type="journal article" date="2017" name="Nature">
        <title>The Apostasia genome and the evolution of orchids.</title>
        <authorList>
            <person name="Zhang G.Q."/>
            <person name="Liu K.W."/>
            <person name="Li Z."/>
            <person name="Lohaus R."/>
            <person name="Hsiao Y.Y."/>
            <person name="Niu S.C."/>
            <person name="Wang J.Y."/>
            <person name="Lin Y.C."/>
            <person name="Xu Q."/>
            <person name="Chen L.J."/>
            <person name="Yoshida K."/>
            <person name="Fujiwara S."/>
            <person name="Wang Z.W."/>
            <person name="Zhang Y.Q."/>
            <person name="Mitsuda N."/>
            <person name="Wang M."/>
            <person name="Liu G.H."/>
            <person name="Pecoraro L."/>
            <person name="Huang H.X."/>
            <person name="Xiao X.J."/>
            <person name="Lin M."/>
            <person name="Wu X.Y."/>
            <person name="Wu W.L."/>
            <person name="Chen Y.Y."/>
            <person name="Chang S.B."/>
            <person name="Sakamoto S."/>
            <person name="Ohme-Takagi M."/>
            <person name="Yagi M."/>
            <person name="Zeng S.J."/>
            <person name="Shen C.Y."/>
            <person name="Yeh C.M."/>
            <person name="Luo Y.B."/>
            <person name="Tsai W.C."/>
            <person name="Van de Peer Y."/>
            <person name="Liu Z.J."/>
        </authorList>
    </citation>
    <scope>NUCLEOTIDE SEQUENCE [LARGE SCALE GENOMIC DNA]</scope>
    <source>
        <tissue evidence="1">The whole plant</tissue>
    </source>
</reference>
<dbReference type="EMBL" id="KZ502094">
    <property type="protein sequence ID" value="PKU83548.1"/>
    <property type="molecule type" value="Genomic_DNA"/>
</dbReference>
<proteinExistence type="predicted"/>
<organism evidence="1 2">
    <name type="scientific">Dendrobium catenatum</name>
    <dbReference type="NCBI Taxonomy" id="906689"/>
    <lineage>
        <taxon>Eukaryota</taxon>
        <taxon>Viridiplantae</taxon>
        <taxon>Streptophyta</taxon>
        <taxon>Embryophyta</taxon>
        <taxon>Tracheophyta</taxon>
        <taxon>Spermatophyta</taxon>
        <taxon>Magnoliopsida</taxon>
        <taxon>Liliopsida</taxon>
        <taxon>Asparagales</taxon>
        <taxon>Orchidaceae</taxon>
        <taxon>Epidendroideae</taxon>
        <taxon>Malaxideae</taxon>
        <taxon>Dendrobiinae</taxon>
        <taxon>Dendrobium</taxon>
    </lineage>
</organism>
<evidence type="ECO:0000313" key="1">
    <source>
        <dbReference type="EMBL" id="PKU83548.1"/>
    </source>
</evidence>
<evidence type="ECO:0000313" key="2">
    <source>
        <dbReference type="Proteomes" id="UP000233837"/>
    </source>
</evidence>